<name>Q69RP6_ORYSJ</name>
<evidence type="ECO:0000313" key="3">
    <source>
        <dbReference type="EMBL" id="BAD31040.1"/>
    </source>
</evidence>
<dbReference type="Proteomes" id="UP000000763">
    <property type="component" value="Chromosome 7"/>
</dbReference>
<dbReference type="InterPro" id="IPR005174">
    <property type="entry name" value="KIB1-4_b-propeller"/>
</dbReference>
<dbReference type="Pfam" id="PF03478">
    <property type="entry name" value="Beta-prop_KIB1-4"/>
    <property type="match status" value="1"/>
</dbReference>
<feature type="compositionally biased region" description="Acidic residues" evidence="1">
    <location>
        <begin position="306"/>
        <end position="322"/>
    </location>
</feature>
<dbReference type="PANTHER" id="PTHR33110:SF82">
    <property type="entry name" value="OS07G0500250 PROTEIN"/>
    <property type="match status" value="1"/>
</dbReference>
<organism evidence="3 4">
    <name type="scientific">Oryza sativa subsp. japonica</name>
    <name type="common">Rice</name>
    <dbReference type="NCBI Taxonomy" id="39947"/>
    <lineage>
        <taxon>Eukaryota</taxon>
        <taxon>Viridiplantae</taxon>
        <taxon>Streptophyta</taxon>
        <taxon>Embryophyta</taxon>
        <taxon>Tracheophyta</taxon>
        <taxon>Spermatophyta</taxon>
        <taxon>Magnoliopsida</taxon>
        <taxon>Liliopsida</taxon>
        <taxon>Poales</taxon>
        <taxon>Poaceae</taxon>
        <taxon>BOP clade</taxon>
        <taxon>Oryzoideae</taxon>
        <taxon>Oryzeae</taxon>
        <taxon>Oryzinae</taxon>
        <taxon>Oryza</taxon>
        <taxon>Oryza sativa</taxon>
    </lineage>
</organism>
<reference evidence="4" key="1">
    <citation type="journal article" date="2005" name="Nature">
        <title>The map-based sequence of the rice genome.</title>
        <authorList>
            <consortium name="International rice genome sequencing project (IRGSP)"/>
            <person name="Matsumoto T."/>
            <person name="Wu J."/>
            <person name="Kanamori H."/>
            <person name="Katayose Y."/>
            <person name="Fujisawa M."/>
            <person name="Namiki N."/>
            <person name="Mizuno H."/>
            <person name="Yamamoto K."/>
            <person name="Antonio B.A."/>
            <person name="Baba T."/>
            <person name="Sakata K."/>
            <person name="Nagamura Y."/>
            <person name="Aoki H."/>
            <person name="Arikawa K."/>
            <person name="Arita K."/>
            <person name="Bito T."/>
            <person name="Chiden Y."/>
            <person name="Fujitsuka N."/>
            <person name="Fukunaka R."/>
            <person name="Hamada M."/>
            <person name="Harada C."/>
            <person name="Hayashi A."/>
            <person name="Hijishita S."/>
            <person name="Honda M."/>
            <person name="Hosokawa S."/>
            <person name="Ichikawa Y."/>
            <person name="Idonuma A."/>
            <person name="Iijima M."/>
            <person name="Ikeda M."/>
            <person name="Ikeno M."/>
            <person name="Ito K."/>
            <person name="Ito S."/>
            <person name="Ito T."/>
            <person name="Ito Y."/>
            <person name="Ito Y."/>
            <person name="Iwabuchi A."/>
            <person name="Kamiya K."/>
            <person name="Karasawa W."/>
            <person name="Kurita K."/>
            <person name="Katagiri S."/>
            <person name="Kikuta A."/>
            <person name="Kobayashi H."/>
            <person name="Kobayashi N."/>
            <person name="Machita K."/>
            <person name="Maehara T."/>
            <person name="Masukawa M."/>
            <person name="Mizubayashi T."/>
            <person name="Mukai Y."/>
            <person name="Nagasaki H."/>
            <person name="Nagata Y."/>
            <person name="Naito S."/>
            <person name="Nakashima M."/>
            <person name="Nakama Y."/>
            <person name="Nakamichi Y."/>
            <person name="Nakamura M."/>
            <person name="Meguro A."/>
            <person name="Negishi M."/>
            <person name="Ohta I."/>
            <person name="Ohta T."/>
            <person name="Okamoto M."/>
            <person name="Ono N."/>
            <person name="Saji S."/>
            <person name="Sakaguchi M."/>
            <person name="Sakai K."/>
            <person name="Shibata M."/>
            <person name="Shimokawa T."/>
            <person name="Song J."/>
            <person name="Takazaki Y."/>
            <person name="Terasawa K."/>
            <person name="Tsugane M."/>
            <person name="Tsuji K."/>
            <person name="Ueda S."/>
            <person name="Waki K."/>
            <person name="Yamagata H."/>
            <person name="Yamamoto M."/>
            <person name="Yamamoto S."/>
            <person name="Yamane H."/>
            <person name="Yoshiki S."/>
            <person name="Yoshihara R."/>
            <person name="Yukawa K."/>
            <person name="Zhong H."/>
            <person name="Yano M."/>
            <person name="Yuan Q."/>
            <person name="Ouyang S."/>
            <person name="Liu J."/>
            <person name="Jones K.M."/>
            <person name="Gansberger K."/>
            <person name="Moffat K."/>
            <person name="Hill J."/>
            <person name="Bera J."/>
            <person name="Fadrosh D."/>
            <person name="Jin S."/>
            <person name="Johri S."/>
            <person name="Kim M."/>
            <person name="Overton L."/>
            <person name="Reardon M."/>
            <person name="Tsitrin T."/>
            <person name="Vuong H."/>
            <person name="Weaver B."/>
            <person name="Ciecko A."/>
            <person name="Tallon L."/>
            <person name="Jackson J."/>
            <person name="Pai G."/>
            <person name="Aken S.V."/>
            <person name="Utterback T."/>
            <person name="Reidmuller S."/>
            <person name="Feldblyum T."/>
            <person name="Hsiao J."/>
            <person name="Zismann V."/>
            <person name="Iobst S."/>
            <person name="de Vazeille A.R."/>
            <person name="Buell C.R."/>
            <person name="Ying K."/>
            <person name="Li Y."/>
            <person name="Lu T."/>
            <person name="Huang Y."/>
            <person name="Zhao Q."/>
            <person name="Feng Q."/>
            <person name="Zhang L."/>
            <person name="Zhu J."/>
            <person name="Weng Q."/>
            <person name="Mu J."/>
            <person name="Lu Y."/>
            <person name="Fan D."/>
            <person name="Liu Y."/>
            <person name="Guan J."/>
            <person name="Zhang Y."/>
            <person name="Yu S."/>
            <person name="Liu X."/>
            <person name="Zhang Y."/>
            <person name="Hong G."/>
            <person name="Han B."/>
            <person name="Choisne N."/>
            <person name="Demange N."/>
            <person name="Orjeda G."/>
            <person name="Samain S."/>
            <person name="Cattolico L."/>
            <person name="Pelletier E."/>
            <person name="Couloux A."/>
            <person name="Segurens B."/>
            <person name="Wincker P."/>
            <person name="D'Hont A."/>
            <person name="Scarpelli C."/>
            <person name="Weissenbach J."/>
            <person name="Salanoubat M."/>
            <person name="Quetier F."/>
            <person name="Yu Y."/>
            <person name="Kim H.R."/>
            <person name="Rambo T."/>
            <person name="Currie J."/>
            <person name="Collura K."/>
            <person name="Luo M."/>
            <person name="Yang T."/>
            <person name="Ammiraju J.S.S."/>
            <person name="Engler F."/>
            <person name="Soderlund C."/>
            <person name="Wing R.A."/>
            <person name="Palmer L.E."/>
            <person name="de la Bastide M."/>
            <person name="Spiegel L."/>
            <person name="Nascimento L."/>
            <person name="Zutavern T."/>
            <person name="O'Shaughnessy A."/>
            <person name="Dike S."/>
            <person name="Dedhia N."/>
            <person name="Preston R."/>
            <person name="Balija V."/>
            <person name="McCombie W.R."/>
            <person name="Chow T."/>
            <person name="Chen H."/>
            <person name="Chung M."/>
            <person name="Chen C."/>
            <person name="Shaw J."/>
            <person name="Wu H."/>
            <person name="Hsiao K."/>
            <person name="Chao Y."/>
            <person name="Chu M."/>
            <person name="Cheng C."/>
            <person name="Hour A."/>
            <person name="Lee P."/>
            <person name="Lin S."/>
            <person name="Lin Y."/>
            <person name="Liou J."/>
            <person name="Liu S."/>
            <person name="Hsing Y."/>
            <person name="Raghuvanshi S."/>
            <person name="Mohanty A."/>
            <person name="Bharti A.K."/>
            <person name="Gaur A."/>
            <person name="Gupta V."/>
            <person name="Kumar D."/>
            <person name="Ravi V."/>
            <person name="Vij S."/>
            <person name="Kapur A."/>
            <person name="Khurana P."/>
            <person name="Khurana P."/>
            <person name="Khurana J.P."/>
            <person name="Tyagi A.K."/>
            <person name="Gaikwad K."/>
            <person name="Singh A."/>
            <person name="Dalal V."/>
            <person name="Srivastava S."/>
            <person name="Dixit A."/>
            <person name="Pal A.K."/>
            <person name="Ghazi I.A."/>
            <person name="Yadav M."/>
            <person name="Pandit A."/>
            <person name="Bhargava A."/>
            <person name="Sureshbabu K."/>
            <person name="Batra K."/>
            <person name="Sharma T.R."/>
            <person name="Mohapatra T."/>
            <person name="Singh N.K."/>
            <person name="Messing J."/>
            <person name="Nelson A.B."/>
            <person name="Fuks G."/>
            <person name="Kavchok S."/>
            <person name="Keizer G."/>
            <person name="Linton E."/>
            <person name="Llaca V."/>
            <person name="Song R."/>
            <person name="Tanyolac B."/>
            <person name="Young S."/>
            <person name="Ho-Il K."/>
            <person name="Hahn J.H."/>
            <person name="Sangsakoo G."/>
            <person name="Vanavichit A."/>
            <person name="de Mattos Luiz.A.T."/>
            <person name="Zimmer P.D."/>
            <person name="Malone G."/>
            <person name="Dellagostin O."/>
            <person name="de Oliveira A.C."/>
            <person name="Bevan M."/>
            <person name="Bancroft I."/>
            <person name="Minx P."/>
            <person name="Cordum H."/>
            <person name="Wilson R."/>
            <person name="Cheng Z."/>
            <person name="Jin W."/>
            <person name="Jiang J."/>
            <person name="Leong S.A."/>
            <person name="Iwama H."/>
            <person name="Gojobori T."/>
            <person name="Itoh T."/>
            <person name="Niimura Y."/>
            <person name="Fujii Y."/>
            <person name="Habara T."/>
            <person name="Sakai H."/>
            <person name="Sato Y."/>
            <person name="Wilson G."/>
            <person name="Kumar K."/>
            <person name="McCouch S."/>
            <person name="Juretic N."/>
            <person name="Hoen D."/>
            <person name="Wright S."/>
            <person name="Bruskiewich R."/>
            <person name="Bureau T."/>
            <person name="Miyao A."/>
            <person name="Hirochika H."/>
            <person name="Nishikawa T."/>
            <person name="Kadowaki K."/>
            <person name="Sugiura M."/>
            <person name="Burr B."/>
            <person name="Sasaki T."/>
        </authorList>
    </citation>
    <scope>NUCLEOTIDE SEQUENCE [LARGE SCALE GENOMIC DNA]</scope>
    <source>
        <strain evidence="4">cv. Nipponbare</strain>
    </source>
</reference>
<gene>
    <name evidence="3" type="primary">OSJNBb0055I24.104</name>
</gene>
<evidence type="ECO:0000256" key="1">
    <source>
        <dbReference type="SAM" id="MobiDB-lite"/>
    </source>
</evidence>
<evidence type="ECO:0000313" key="4">
    <source>
        <dbReference type="Proteomes" id="UP000000763"/>
    </source>
</evidence>
<feature type="domain" description="KIB1-4 beta-propeller" evidence="2">
    <location>
        <begin position="134"/>
        <end position="286"/>
    </location>
</feature>
<protein>
    <recommendedName>
        <fullName evidence="2">KIB1-4 beta-propeller domain-containing protein</fullName>
    </recommendedName>
</protein>
<feature type="compositionally biased region" description="Acidic residues" evidence="1">
    <location>
        <begin position="359"/>
        <end position="376"/>
    </location>
</feature>
<dbReference type="EMBL" id="AP005177">
    <property type="protein sequence ID" value="BAD31040.1"/>
    <property type="molecule type" value="Genomic_DNA"/>
</dbReference>
<accession>Q69RP6</accession>
<proteinExistence type="predicted"/>
<dbReference type="PANTHER" id="PTHR33110">
    <property type="entry name" value="F-BOX/KELCH-REPEAT PROTEIN-RELATED"/>
    <property type="match status" value="1"/>
</dbReference>
<feature type="region of interest" description="Disordered" evidence="1">
    <location>
        <begin position="296"/>
        <end position="378"/>
    </location>
</feature>
<dbReference type="AlphaFoldDB" id="Q69RP6"/>
<sequence length="467" mass="51555">MGRIQACDHQYRLCAAHHHRMCARRGGCTSEEGGEEGCEMHGGQSFTPEKLITAPSLSSAPATPYIGGDRTISSLAHPQHPTIAVVAKRGRGQIHCRPWQSAVRLHVASPPQLPWIALSPRPPVATPTHAGENNVVNTVCVGSTDGWRALHHTATAGGGTKTKRHTFFLHNPFTTTTVPLAELEDVLDDAFLKQNEVRKVIIRSSSCCPDGDHLVAIMTDHYNFPLILCRPGKGTWTPDSCTMPFVRVIDIAFFKDKLYLITTAEDLFAVDLAADEHGKPTVTNVERIIRQPRSPDGMIDAFRWSDDEDDDDDGDAREDDGDASSTNDDGEYSSLNDEGVVDGEDHDEVLNQEGGDNNSDGDGEIEPVTDDDDIDDVGQQWCPTWEHRKFEQFYEEEYAITDHTRKLDAGTWVPVTGGLGGQAIFLSELFSKSVPAPAHGEVEKDMVYFVDTYDVWDMKSGTRRPFR</sequence>
<reference evidence="4" key="2">
    <citation type="journal article" date="2008" name="Nucleic Acids Res.">
        <title>The rice annotation project database (RAP-DB): 2008 update.</title>
        <authorList>
            <consortium name="The rice annotation project (RAP)"/>
        </authorList>
    </citation>
    <scope>GENOME REANNOTATION</scope>
    <source>
        <strain evidence="4">cv. Nipponbare</strain>
    </source>
</reference>
<evidence type="ECO:0000259" key="2">
    <source>
        <dbReference type="Pfam" id="PF03478"/>
    </source>
</evidence>